<dbReference type="InterPro" id="IPR036291">
    <property type="entry name" value="NAD(P)-bd_dom_sf"/>
</dbReference>
<dbReference type="InterPro" id="IPR032723">
    <property type="entry name" value="Deaminase_LmjF365940"/>
</dbReference>
<dbReference type="Pfam" id="PF14421">
    <property type="entry name" value="LmjF365940-deam"/>
    <property type="match status" value="1"/>
</dbReference>
<dbReference type="GO" id="GO:0016829">
    <property type="term" value="F:lyase activity"/>
    <property type="evidence" value="ECO:0007669"/>
    <property type="project" value="UniProtKB-KW"/>
</dbReference>
<dbReference type="PROSITE" id="PS00067">
    <property type="entry name" value="3HCDH"/>
    <property type="match status" value="1"/>
</dbReference>
<keyword evidence="3" id="KW-0413">Isomerase</keyword>
<dbReference type="Gene3D" id="3.90.226.10">
    <property type="entry name" value="2-enoyl-CoA Hydratase, Chain A, domain 1"/>
    <property type="match status" value="1"/>
</dbReference>
<dbReference type="PANTHER" id="PTHR23309:SF49">
    <property type="entry name" value="PEROXISOMAL BIFUNCTIONAL ENZYME"/>
    <property type="match status" value="1"/>
</dbReference>
<feature type="domain" description="3-hydroxyacyl-CoA dehydrogenase NAD binding" evidence="8">
    <location>
        <begin position="1127"/>
        <end position="1289"/>
    </location>
</feature>
<organism evidence="9 10">
    <name type="scientific">Cyclostephanos tholiformis</name>
    <dbReference type="NCBI Taxonomy" id="382380"/>
    <lineage>
        <taxon>Eukaryota</taxon>
        <taxon>Sar</taxon>
        <taxon>Stramenopiles</taxon>
        <taxon>Ochrophyta</taxon>
        <taxon>Bacillariophyta</taxon>
        <taxon>Coscinodiscophyceae</taxon>
        <taxon>Thalassiosirophycidae</taxon>
        <taxon>Stephanodiscales</taxon>
        <taxon>Stephanodiscaceae</taxon>
        <taxon>Cyclostephanos</taxon>
    </lineage>
</organism>
<evidence type="ECO:0000259" key="8">
    <source>
        <dbReference type="Pfam" id="PF02737"/>
    </source>
</evidence>
<dbReference type="Gene3D" id="3.40.50.720">
    <property type="entry name" value="NAD(P)-binding Rossmann-like Domain"/>
    <property type="match status" value="1"/>
</dbReference>
<feature type="region of interest" description="Disordered" evidence="6">
    <location>
        <begin position="922"/>
        <end position="951"/>
    </location>
</feature>
<dbReference type="EMBL" id="JALLPB020000113">
    <property type="protein sequence ID" value="KAL3817227.1"/>
    <property type="molecule type" value="Genomic_DNA"/>
</dbReference>
<feature type="domain" description="3-hydroxyacyl-CoA dehydrogenase C-terminal" evidence="7">
    <location>
        <begin position="1292"/>
        <end position="1406"/>
    </location>
</feature>
<feature type="compositionally biased region" description="Basic and acidic residues" evidence="6">
    <location>
        <begin position="151"/>
        <end position="161"/>
    </location>
</feature>
<dbReference type="PANTHER" id="PTHR23309">
    <property type="entry name" value="3-HYDROXYACYL-COA DEHYROGENASE"/>
    <property type="match status" value="1"/>
</dbReference>
<reference evidence="9 10" key="1">
    <citation type="submission" date="2024-10" db="EMBL/GenBank/DDBJ databases">
        <title>Updated reference genomes for cyclostephanoid diatoms.</title>
        <authorList>
            <person name="Roberts W.R."/>
            <person name="Alverson A.J."/>
        </authorList>
    </citation>
    <scope>NUCLEOTIDE SEQUENCE [LARGE SCALE GENOMIC DNA]</scope>
    <source>
        <strain evidence="9 10">AJA228-03</strain>
    </source>
</reference>
<keyword evidence="5" id="KW-0511">Multifunctional enzyme</keyword>
<feature type="region of interest" description="Disordered" evidence="6">
    <location>
        <begin position="120"/>
        <end position="188"/>
    </location>
</feature>
<evidence type="ECO:0000256" key="1">
    <source>
        <dbReference type="ARBA" id="ARBA00023002"/>
    </source>
</evidence>
<evidence type="ECO:0000259" key="7">
    <source>
        <dbReference type="Pfam" id="PF00725"/>
    </source>
</evidence>
<dbReference type="FunFam" id="1.10.1040.50:FF:000006">
    <property type="entry name" value="Peroxisomal bifunctional enzyme"/>
    <property type="match status" value="1"/>
</dbReference>
<gene>
    <name evidence="9" type="ORF">ACHAXA_009514</name>
</gene>
<evidence type="ECO:0000256" key="3">
    <source>
        <dbReference type="ARBA" id="ARBA00023235"/>
    </source>
</evidence>
<keyword evidence="4" id="KW-0456">Lyase</keyword>
<name>A0ABD3RYD0_9STRA</name>
<keyword evidence="1" id="KW-0560">Oxidoreductase</keyword>
<evidence type="ECO:0000256" key="6">
    <source>
        <dbReference type="SAM" id="MobiDB-lite"/>
    </source>
</evidence>
<dbReference type="CDD" id="cd01283">
    <property type="entry name" value="cytidine_deaminase"/>
    <property type="match status" value="1"/>
</dbReference>
<dbReference type="SUPFAM" id="SSF48179">
    <property type="entry name" value="6-phosphogluconate dehydrogenase C-terminal domain-like"/>
    <property type="match status" value="2"/>
</dbReference>
<dbReference type="Gene3D" id="3.40.140.10">
    <property type="entry name" value="Cytidine Deaminase, domain 2"/>
    <property type="match status" value="1"/>
</dbReference>
<dbReference type="InterPro" id="IPR006180">
    <property type="entry name" value="3-OHacyl-CoA_DH_CS"/>
</dbReference>
<comment type="caution">
    <text evidence="9">The sequence shown here is derived from an EMBL/GenBank/DDBJ whole genome shotgun (WGS) entry which is preliminary data.</text>
</comment>
<dbReference type="Pfam" id="PF00725">
    <property type="entry name" value="3HCDH"/>
    <property type="match status" value="2"/>
</dbReference>
<dbReference type="InterPro" id="IPR006108">
    <property type="entry name" value="3HC_DH_C"/>
</dbReference>
<dbReference type="InterPro" id="IPR029045">
    <property type="entry name" value="ClpP/crotonase-like_dom_sf"/>
</dbReference>
<proteinExistence type="predicted"/>
<keyword evidence="2" id="KW-0520">NAD</keyword>
<protein>
    <recommendedName>
        <fullName evidence="11">Enoyl-CoA hydratase</fullName>
    </recommendedName>
</protein>
<dbReference type="SUPFAM" id="SSF51735">
    <property type="entry name" value="NAD(P)-binding Rossmann-fold domains"/>
    <property type="match status" value="1"/>
</dbReference>
<dbReference type="InterPro" id="IPR008927">
    <property type="entry name" value="6-PGluconate_DH-like_C_sf"/>
</dbReference>
<feature type="compositionally biased region" description="Basic and acidic residues" evidence="6">
    <location>
        <begin position="922"/>
        <end position="946"/>
    </location>
</feature>
<dbReference type="SUPFAM" id="SSF52096">
    <property type="entry name" value="ClpP/crotonase"/>
    <property type="match status" value="1"/>
</dbReference>
<feature type="compositionally biased region" description="Basic and acidic residues" evidence="6">
    <location>
        <begin position="131"/>
        <end position="143"/>
    </location>
</feature>
<dbReference type="Pfam" id="PF02737">
    <property type="entry name" value="3HCDH_N"/>
    <property type="match status" value="1"/>
</dbReference>
<feature type="compositionally biased region" description="Basic and acidic residues" evidence="6">
    <location>
        <begin position="334"/>
        <end position="349"/>
    </location>
</feature>
<dbReference type="GO" id="GO:0016853">
    <property type="term" value="F:isomerase activity"/>
    <property type="evidence" value="ECO:0007669"/>
    <property type="project" value="UniProtKB-KW"/>
</dbReference>
<feature type="domain" description="3-hydroxyacyl-CoA dehydrogenase C-terminal" evidence="7">
    <location>
        <begin position="1445"/>
        <end position="1531"/>
    </location>
</feature>
<evidence type="ECO:0000256" key="2">
    <source>
        <dbReference type="ARBA" id="ARBA00023027"/>
    </source>
</evidence>
<evidence type="ECO:0000256" key="4">
    <source>
        <dbReference type="ARBA" id="ARBA00023239"/>
    </source>
</evidence>
<evidence type="ECO:0008006" key="11">
    <source>
        <dbReference type="Google" id="ProtNLM"/>
    </source>
</evidence>
<keyword evidence="10" id="KW-1185">Reference proteome</keyword>
<evidence type="ECO:0000256" key="5">
    <source>
        <dbReference type="ARBA" id="ARBA00023268"/>
    </source>
</evidence>
<dbReference type="InterPro" id="IPR006176">
    <property type="entry name" value="3-OHacyl-CoA_DH_NAD-bd"/>
</dbReference>
<evidence type="ECO:0000313" key="10">
    <source>
        <dbReference type="Proteomes" id="UP001530377"/>
    </source>
</evidence>
<dbReference type="GO" id="GO:0016491">
    <property type="term" value="F:oxidoreductase activity"/>
    <property type="evidence" value="ECO:0007669"/>
    <property type="project" value="UniProtKB-KW"/>
</dbReference>
<dbReference type="Proteomes" id="UP001530377">
    <property type="component" value="Unassembled WGS sequence"/>
</dbReference>
<evidence type="ECO:0000313" key="9">
    <source>
        <dbReference type="EMBL" id="KAL3817227.1"/>
    </source>
</evidence>
<sequence length="1550" mass="171332">MIKSTNSSLASDLSRIVLLGIAFDVSRYVTRRILTSSCSKIHDNDEGESVLRCAVVEKRTRLEGDGDERRSAANDDGVVINASTLASVIYERLKSNLNRLTKDLPKSMLTGGGFLSRAVSGLHPRGNDNYGDDREAREGKDSIVTDMQRNISREDASEGRGKFSPFPPARVLLPPMPSDGSDIDRRPRSDSLKSLVTECSVSTQTLTVPIVERDERKYMEILVHNVSHTDLIMGLSGDEGAKPTTNSSPKNNNIISYPRYERSGKTARYTLVTPRPSDRHMLPVGFDLERVGGINNTAVDPCEMQNLRLRGRDIGKVDRQLLGDTPRRFNVPHQRSENVRSTERDESTDMHTPGGSRQETLRINAVFFPLLAILLPRWLGKIADKFGGTQGETMFLSAPLHAPNVKKVVVLVSGVGTPRNWTHSVTGNSTQICAELMELFIHVLYPDITVVRIHSEANIFRYDENITFATQELMPCIDSYRDAHARSEPYPDENVPPSSERNPFCPDWRQTVSVTYSFADGSAARSHAIQAALRPYRPTYFHFWQLKTFWHETKITDEDIEVHSFEEMETVPAMAVESTPDTVIMVVNEMKSFRMYYIETLRAGGRNDVEAFWLRKSKQPVLAVLLVQKPGGKYVLYRGTNMEVSMPTGSLCAERNVIGTALANDPSLKREDLLMVAVLSLQLPRPPPGLPLCRPVASSEREGANLVKDVVDKLRQHQAHGDMGRVLSTSSFKGIAEERPSNSSDEWEVFQADHSSMSPLASPHLSAKHLVETFHPGETALIPDLSSSRPSEKGPSAISRGDSTPKRRIALYQRKSQSNLGEDVKRQKVLVQTLQDKNPLKPCGSCNEWLKKIAQSNPHFKVVTFTDNQCNGLVDEFGLRAIPQNPLLSLESSFRLVWCQFQILLLRLGGCAGGTGLDDHAEGRRLGGGGSDDRGDERDDDRRGCEESDEGCDGELHTCKRTMVLLRCDIVRIGLLPGAGGTQRLTRLVGIRESLDMILRGGIHRGYEAGVKSGFLDGIVDANDDDGSVLACAVRWAMRASSSPTCPDDLDARRLRNRVVPPDDDGIGNEIMCDVAMSSLPPKSRGGESAHACLEALRASFRDGLSFDDGMEIERGLFEDLLAGYGQVILVDVNPEGLEAGTKDVRSILMRESSKGGGGKESEPTKLAGRLSNLESSTDLSSLSGCDLIVEAAYENLDVKREIFSKLDVIVSRRDALILSNTSTLDVDAIASSLSLNRRPYCAGMHFFSPAHIMKLVEVVRGEATSESTLDVISATTRRIGKVPVVVGNCDGFVGNRMIHPYTTEACLLLAEYGGGDGRSGLGICDVDDAMGQENFGMAVGPFVMSDIAGNDIGYHIRREKRLLRDPKTGIVGPNRKQIRYTELADEMVEKLGRFGQKSGKGWYDYDPNIGKGRKPLASFEMQELIDKYSANSPWRGMKLSQDEIAKRLAYPLVNEGFKILEEGIASDPSDIDIIYLYGYGWPAWKGGPMFWADNYVGLPQILNELKKFHQMHPNSEYYQPSELLRKCVGLGVGVQEYYKQGLATIHSKL</sequence>
<feature type="region of interest" description="Disordered" evidence="6">
    <location>
        <begin position="780"/>
        <end position="806"/>
    </location>
</feature>
<feature type="region of interest" description="Disordered" evidence="6">
    <location>
        <begin position="326"/>
        <end position="356"/>
    </location>
</feature>
<dbReference type="Gene3D" id="1.10.1040.50">
    <property type="match status" value="1"/>
</dbReference>
<accession>A0ABD3RYD0</accession>